<protein>
    <submittedName>
        <fullName evidence="2">DUF4087 domain-containing protein</fullName>
    </submittedName>
</protein>
<dbReference type="Proteomes" id="UP001620339">
    <property type="component" value="Unassembled WGS sequence"/>
</dbReference>
<sequence>MPVVILLSGLALAPAIAASSQQLQRRCGWFENPTPGNASLTDRDGTWIIATQGGHQAKGDWPEFGDAQWVETNSGHHGYGCACLSMQADLRTRSVQLIRKATAEPLTVCRRDKSLNEPAQGPDITN</sequence>
<comment type="caution">
    <text evidence="2">The sequence shown here is derived from an EMBL/GenBank/DDBJ whole genome shotgun (WGS) entry which is preliminary data.</text>
</comment>
<evidence type="ECO:0000313" key="2">
    <source>
        <dbReference type="EMBL" id="MFK2878661.1"/>
    </source>
</evidence>
<feature type="signal peptide" evidence="1">
    <location>
        <begin position="1"/>
        <end position="17"/>
    </location>
</feature>
<accession>A0ABW8J8P1</accession>
<evidence type="ECO:0000256" key="1">
    <source>
        <dbReference type="SAM" id="SignalP"/>
    </source>
</evidence>
<dbReference type="InterPro" id="IPR025145">
    <property type="entry name" value="DUF4087"/>
</dbReference>
<name>A0ABW8J8P1_9GAMM</name>
<reference evidence="2 3" key="1">
    <citation type="submission" date="2020-10" db="EMBL/GenBank/DDBJ databases">
        <title>Phylogeny of dyella-like bacteria.</title>
        <authorList>
            <person name="Fu J."/>
        </authorList>
    </citation>
    <scope>NUCLEOTIDE SEQUENCE [LARGE SCALE GENOMIC DNA]</scope>
    <source>
        <strain evidence="2 3">KACC 19113</strain>
    </source>
</reference>
<dbReference type="EMBL" id="JADIKK010000008">
    <property type="protein sequence ID" value="MFK2878661.1"/>
    <property type="molecule type" value="Genomic_DNA"/>
</dbReference>
<keyword evidence="3" id="KW-1185">Reference proteome</keyword>
<proteinExistence type="predicted"/>
<keyword evidence="1" id="KW-0732">Signal</keyword>
<evidence type="ECO:0000313" key="3">
    <source>
        <dbReference type="Proteomes" id="UP001620339"/>
    </source>
</evidence>
<feature type="chain" id="PRO_5046599143" evidence="1">
    <location>
        <begin position="18"/>
        <end position="126"/>
    </location>
</feature>
<organism evidence="2 3">
    <name type="scientific">Rhodanobacter hydrolyticus</name>
    <dbReference type="NCBI Taxonomy" id="2250595"/>
    <lineage>
        <taxon>Bacteria</taxon>
        <taxon>Pseudomonadati</taxon>
        <taxon>Pseudomonadota</taxon>
        <taxon>Gammaproteobacteria</taxon>
        <taxon>Lysobacterales</taxon>
        <taxon>Rhodanobacteraceae</taxon>
        <taxon>Rhodanobacter</taxon>
    </lineage>
</organism>
<gene>
    <name evidence="2" type="ORF">ISP25_16430</name>
</gene>
<dbReference type="Pfam" id="PF13316">
    <property type="entry name" value="DUF4087"/>
    <property type="match status" value="1"/>
</dbReference>